<evidence type="ECO:0000313" key="2">
    <source>
        <dbReference type="Proteomes" id="UP000095517"/>
    </source>
</evidence>
<dbReference type="SUPFAM" id="SSF111069">
    <property type="entry name" value="Hypothetical protein yfbM"/>
    <property type="match status" value="1"/>
</dbReference>
<dbReference type="InterPro" id="IPR015068">
    <property type="entry name" value="DUF1877"/>
</dbReference>
<gene>
    <name evidence="1" type="ORF">ERS852397_02936</name>
</gene>
<dbReference type="Pfam" id="PF08974">
    <property type="entry name" value="DUF1877"/>
    <property type="match status" value="1"/>
</dbReference>
<dbReference type="InterPro" id="IPR035944">
    <property type="entry name" value="YfbM-like_sf"/>
</dbReference>
<protein>
    <submittedName>
        <fullName evidence="1">Domain of uncharacterized function (DUF1877)</fullName>
    </submittedName>
</protein>
<organism evidence="1 2">
    <name type="scientific">Bacteroides finegoldii</name>
    <dbReference type="NCBI Taxonomy" id="338188"/>
    <lineage>
        <taxon>Bacteria</taxon>
        <taxon>Pseudomonadati</taxon>
        <taxon>Bacteroidota</taxon>
        <taxon>Bacteroidia</taxon>
        <taxon>Bacteroidales</taxon>
        <taxon>Bacteroidaceae</taxon>
        <taxon>Bacteroides</taxon>
    </lineage>
</organism>
<sequence length="163" mass="18977">MSRLGVLYALKEDKLNKLRSLPQDERYDYMLEEIEETLLETPHGYELDKAWEGIQYCLGGGKWNEENSIPTNIVFGGEFLVETEDEIMTLKNHSEVKQIVAYLRQNNLQEIIRKNFPLIDEQEYSLPKNDDTLNYLLGWSGDIQSFYENAQKEGCSVIFTVDL</sequence>
<dbReference type="Proteomes" id="UP000095517">
    <property type="component" value="Unassembled WGS sequence"/>
</dbReference>
<dbReference type="Gene3D" id="3.40.1760.10">
    <property type="entry name" value="YfbM-like super family"/>
    <property type="match status" value="1"/>
</dbReference>
<reference evidence="1 2" key="1">
    <citation type="submission" date="2015-09" db="EMBL/GenBank/DDBJ databases">
        <authorList>
            <consortium name="Pathogen Informatics"/>
        </authorList>
    </citation>
    <scope>NUCLEOTIDE SEQUENCE [LARGE SCALE GENOMIC DNA]</scope>
    <source>
        <strain evidence="1 2">2789STDY5608840</strain>
    </source>
</reference>
<dbReference type="EMBL" id="CYZH01000018">
    <property type="protein sequence ID" value="CUO84689.1"/>
    <property type="molecule type" value="Genomic_DNA"/>
</dbReference>
<dbReference type="RefSeq" id="WP_055279493.1">
    <property type="nucleotide sequence ID" value="NZ_CABIXA010000018.1"/>
</dbReference>
<evidence type="ECO:0000313" key="1">
    <source>
        <dbReference type="EMBL" id="CUO84689.1"/>
    </source>
</evidence>
<proteinExistence type="predicted"/>
<dbReference type="AlphaFoldDB" id="A0A174IIB1"/>
<name>A0A174IIB1_9BACE</name>
<accession>A0A174IIB1</accession>
<dbReference type="STRING" id="338188.ERS852397_02936"/>